<dbReference type="InterPro" id="IPR011250">
    <property type="entry name" value="OMP/PagP_B-barrel"/>
</dbReference>
<dbReference type="GO" id="GO:0016301">
    <property type="term" value="F:kinase activity"/>
    <property type="evidence" value="ECO:0007669"/>
    <property type="project" value="UniProtKB-KW"/>
</dbReference>
<dbReference type="EMBL" id="CP016345">
    <property type="protein sequence ID" value="ANQ13345.1"/>
    <property type="molecule type" value="Genomic_DNA"/>
</dbReference>
<keyword evidence="4" id="KW-0808">Transferase</keyword>
<evidence type="ECO:0000259" key="3">
    <source>
        <dbReference type="Pfam" id="PF13505"/>
    </source>
</evidence>
<evidence type="ECO:0000313" key="4">
    <source>
        <dbReference type="EMBL" id="ANQ13345.1"/>
    </source>
</evidence>
<gene>
    <name evidence="4" type="ORF">BA890_11355</name>
</gene>
<keyword evidence="1 2" id="KW-0732">Signal</keyword>
<dbReference type="InterPro" id="IPR027385">
    <property type="entry name" value="Beta-barrel_OMP"/>
</dbReference>
<keyword evidence="5" id="KW-1185">Reference proteome</keyword>
<dbReference type="Proteomes" id="UP000092741">
    <property type="component" value="Chromosome 1"/>
</dbReference>
<sequence length="198" mass="21080">MKKVMPLLVLGAVVASASVQANDNWYVGVDVLNSDLEVEGISSDDSVTGLGIVLGSEVQYSENFKLALEAEYVSYGSFEKKESSMGDWVKVSIDGYAFNLNAKPKYQFSESGFYIGALAGLGVIGVDFEVASNILDANGKTDGSDVGFNYGAEVGYEFDSGFIVSGGYRASSVTIDVEGGGELDFDFDSVYVGVDYKF</sequence>
<dbReference type="Pfam" id="PF13505">
    <property type="entry name" value="OMP_b-brl"/>
    <property type="match status" value="1"/>
</dbReference>
<feature type="chain" id="PRO_5042810095" evidence="2">
    <location>
        <begin position="22"/>
        <end position="198"/>
    </location>
</feature>
<accession>A0AAN0Y536</accession>
<evidence type="ECO:0000313" key="5">
    <source>
        <dbReference type="Proteomes" id="UP000092741"/>
    </source>
</evidence>
<proteinExistence type="predicted"/>
<dbReference type="GeneID" id="70911532"/>
<evidence type="ECO:0000256" key="2">
    <source>
        <dbReference type="SAM" id="SignalP"/>
    </source>
</evidence>
<name>A0AAN0Y536_VIBNA</name>
<feature type="domain" description="Outer membrane protein beta-barrel" evidence="3">
    <location>
        <begin position="7"/>
        <end position="198"/>
    </location>
</feature>
<evidence type="ECO:0000256" key="1">
    <source>
        <dbReference type="ARBA" id="ARBA00022729"/>
    </source>
</evidence>
<protein>
    <submittedName>
        <fullName evidence="4">Histidine kinase</fullName>
    </submittedName>
</protein>
<dbReference type="AlphaFoldDB" id="A0AAN0Y536"/>
<keyword evidence="4" id="KW-0418">Kinase</keyword>
<dbReference type="SUPFAM" id="SSF56925">
    <property type="entry name" value="OMPA-like"/>
    <property type="match status" value="1"/>
</dbReference>
<reference evidence="4 5" key="1">
    <citation type="submission" date="2016-07" db="EMBL/GenBank/DDBJ databases">
        <title>Developing Vibrio natriegens as a novel, fast-growing host for biotechnology.</title>
        <authorList>
            <person name="Weinstock M.T."/>
            <person name="Hesek E.D."/>
            <person name="Wilson C.M."/>
            <person name="Gibson D.G."/>
        </authorList>
    </citation>
    <scope>NUCLEOTIDE SEQUENCE [LARGE SCALE GENOMIC DNA]</scope>
    <source>
        <strain evidence="4 5">ATCC 14048</strain>
    </source>
</reference>
<dbReference type="KEGG" id="vna:PN96_01925"/>
<organism evidence="4 5">
    <name type="scientific">Vibrio natriegens NBRC 15636 = ATCC 14048 = DSM 759</name>
    <dbReference type="NCBI Taxonomy" id="1219067"/>
    <lineage>
        <taxon>Bacteria</taxon>
        <taxon>Pseudomonadati</taxon>
        <taxon>Pseudomonadota</taxon>
        <taxon>Gammaproteobacteria</taxon>
        <taxon>Vibrionales</taxon>
        <taxon>Vibrionaceae</taxon>
        <taxon>Vibrio</taxon>
    </lineage>
</organism>
<dbReference type="Gene3D" id="2.40.160.20">
    <property type="match status" value="1"/>
</dbReference>
<feature type="signal peptide" evidence="2">
    <location>
        <begin position="1"/>
        <end position="21"/>
    </location>
</feature>
<dbReference type="RefSeq" id="WP_020334323.1">
    <property type="nucleotide sequence ID" value="NZ_ATFJ01000020.1"/>
</dbReference>